<proteinExistence type="predicted"/>
<dbReference type="Proteomes" id="UP000191691">
    <property type="component" value="Unassembled WGS sequence"/>
</dbReference>
<name>A0A1V6U3Z0_PENNA</name>
<comment type="caution">
    <text evidence="1">The sequence shown here is derived from an EMBL/GenBank/DDBJ whole genome shotgun (WGS) entry which is preliminary data.</text>
</comment>
<sequence length="44" mass="4802">SSVPLDKGNFYSQENTTTDRVVAYHSVAKVYVIFQILTTPAGPS</sequence>
<reference evidence="2" key="1">
    <citation type="journal article" date="2017" name="Nat. Microbiol.">
        <title>Global analysis of biosynthetic gene clusters reveals vast potential of secondary metabolite production in Penicillium species.</title>
        <authorList>
            <person name="Nielsen J.C."/>
            <person name="Grijseels S."/>
            <person name="Prigent S."/>
            <person name="Ji B."/>
            <person name="Dainat J."/>
            <person name="Nielsen K.F."/>
            <person name="Frisvad J.C."/>
            <person name="Workman M."/>
            <person name="Nielsen J."/>
        </authorList>
    </citation>
    <scope>NUCLEOTIDE SEQUENCE [LARGE SCALE GENOMIC DNA]</scope>
    <source>
        <strain evidence="2">IBT 13039</strain>
    </source>
</reference>
<accession>A0A1V6U3Z0</accession>
<evidence type="ECO:0000313" key="1">
    <source>
        <dbReference type="EMBL" id="OQE33228.1"/>
    </source>
</evidence>
<protein>
    <submittedName>
        <fullName evidence="1">Uncharacterized protein</fullName>
    </submittedName>
</protein>
<organism evidence="1 2">
    <name type="scientific">Penicillium nalgiovense</name>
    <dbReference type="NCBI Taxonomy" id="60175"/>
    <lineage>
        <taxon>Eukaryota</taxon>
        <taxon>Fungi</taxon>
        <taxon>Dikarya</taxon>
        <taxon>Ascomycota</taxon>
        <taxon>Pezizomycotina</taxon>
        <taxon>Eurotiomycetes</taxon>
        <taxon>Eurotiomycetidae</taxon>
        <taxon>Eurotiales</taxon>
        <taxon>Aspergillaceae</taxon>
        <taxon>Penicillium</taxon>
    </lineage>
</organism>
<evidence type="ECO:0000313" key="2">
    <source>
        <dbReference type="Proteomes" id="UP000191691"/>
    </source>
</evidence>
<keyword evidence="2" id="KW-1185">Reference proteome</keyword>
<dbReference type="AlphaFoldDB" id="A0A1V6U3Z0"/>
<feature type="non-terminal residue" evidence="1">
    <location>
        <position position="1"/>
    </location>
</feature>
<gene>
    <name evidence="1" type="ORF">PENNAL_c0905G04969</name>
</gene>
<dbReference type="EMBL" id="MOOB01000905">
    <property type="protein sequence ID" value="OQE33228.1"/>
    <property type="molecule type" value="Genomic_DNA"/>
</dbReference>